<dbReference type="GO" id="GO:0046872">
    <property type="term" value="F:metal ion binding"/>
    <property type="evidence" value="ECO:0007669"/>
    <property type="project" value="UniProtKB-KW"/>
</dbReference>
<gene>
    <name evidence="3" type="ordered locus">TEPIRE1_2207</name>
</gene>
<keyword evidence="4" id="KW-1185">Reference proteome</keyword>
<evidence type="ECO:0000259" key="2">
    <source>
        <dbReference type="PROSITE" id="PS51819"/>
    </source>
</evidence>
<sequence>MNSNYATGLQHVGIPTKRLGISVDFYKKLGFKVYFRSNNVVFMKLNALLIELYINSNTSRKAGTIDHISLNVKDIESAFSEFRSSGFKILDSEIKSLPFFENGVRFFTIEGPNGEKIEFNELIKK</sequence>
<proteinExistence type="predicted"/>
<dbReference type="Gene3D" id="3.10.180.10">
    <property type="entry name" value="2,3-Dihydroxybiphenyl 1,2-Dioxygenase, domain 1"/>
    <property type="match status" value="1"/>
</dbReference>
<accession>L0S186</accession>
<dbReference type="GO" id="GO:0004493">
    <property type="term" value="F:methylmalonyl-CoA epimerase activity"/>
    <property type="evidence" value="ECO:0007669"/>
    <property type="project" value="TreeGrafter"/>
</dbReference>
<protein>
    <submittedName>
        <fullName evidence="3">Glyoxalase/bleomycin resistance protein/dioxygenase</fullName>
    </submittedName>
</protein>
<reference evidence="4" key="1">
    <citation type="journal article" date="2013" name="Genome Announc.">
        <title>First genome sequence of a syntrophic acetate-oxidizing bacterium, Tepidanaerobacter acetatoxydans strain Re1.</title>
        <authorList>
            <person name="Manzoor S."/>
            <person name="Bongcam-Rudloff E."/>
            <person name="Schnurer A."/>
            <person name="Muller B."/>
        </authorList>
    </citation>
    <scope>NUCLEOTIDE SEQUENCE [LARGE SCALE GENOMIC DNA]</scope>
    <source>
        <strain evidence="4">Re1</strain>
    </source>
</reference>
<name>F4LR23_TEPAE</name>
<dbReference type="InterPro" id="IPR029068">
    <property type="entry name" value="Glyas_Bleomycin-R_OHBP_Dase"/>
</dbReference>
<accession>F4LR23</accession>
<dbReference type="KEGG" id="tep:TepRe1_2050"/>
<dbReference type="GO" id="GO:0051213">
    <property type="term" value="F:dioxygenase activity"/>
    <property type="evidence" value="ECO:0007669"/>
    <property type="project" value="UniProtKB-KW"/>
</dbReference>
<dbReference type="GO" id="GO:0046491">
    <property type="term" value="P:L-methylmalonyl-CoA metabolic process"/>
    <property type="evidence" value="ECO:0007669"/>
    <property type="project" value="TreeGrafter"/>
</dbReference>
<evidence type="ECO:0000256" key="1">
    <source>
        <dbReference type="ARBA" id="ARBA00022723"/>
    </source>
</evidence>
<dbReference type="PANTHER" id="PTHR43048">
    <property type="entry name" value="METHYLMALONYL-COA EPIMERASE"/>
    <property type="match status" value="1"/>
</dbReference>
<organism evidence="3 4">
    <name type="scientific">Tepidanaerobacter acetatoxydans (strain DSM 21804 / JCM 16047 / Re1)</name>
    <dbReference type="NCBI Taxonomy" id="1209989"/>
    <lineage>
        <taxon>Bacteria</taxon>
        <taxon>Bacillati</taxon>
        <taxon>Bacillota</taxon>
        <taxon>Clostridia</taxon>
        <taxon>Thermosediminibacterales</taxon>
        <taxon>Tepidanaerobacteraceae</taxon>
        <taxon>Tepidanaerobacter</taxon>
    </lineage>
</organism>
<dbReference type="eggNOG" id="COG0346">
    <property type="taxonomic scope" value="Bacteria"/>
</dbReference>
<evidence type="ECO:0000313" key="3">
    <source>
        <dbReference type="EMBL" id="CCP27040.1"/>
    </source>
</evidence>
<dbReference type="SUPFAM" id="SSF54593">
    <property type="entry name" value="Glyoxalase/Bleomycin resistance protein/Dihydroxybiphenyl dioxygenase"/>
    <property type="match status" value="1"/>
</dbReference>
<keyword evidence="3" id="KW-0223">Dioxygenase</keyword>
<dbReference type="InterPro" id="IPR004360">
    <property type="entry name" value="Glyas_Fos-R_dOase_dom"/>
</dbReference>
<dbReference type="KEGG" id="tae:TepiRe1_2207"/>
<dbReference type="InterPro" id="IPR037523">
    <property type="entry name" value="VOC_core"/>
</dbReference>
<keyword evidence="1" id="KW-0479">Metal-binding</keyword>
<dbReference type="STRING" id="1209989.TepRe1_2050"/>
<dbReference type="InterPro" id="IPR051785">
    <property type="entry name" value="MMCE/EMCE_epimerase"/>
</dbReference>
<dbReference type="AlphaFoldDB" id="F4LR23"/>
<dbReference type="Pfam" id="PF00903">
    <property type="entry name" value="Glyoxalase"/>
    <property type="match status" value="1"/>
</dbReference>
<dbReference type="RefSeq" id="WP_013779097.1">
    <property type="nucleotide sequence ID" value="NC_015519.1"/>
</dbReference>
<dbReference type="Proteomes" id="UP000010802">
    <property type="component" value="Chromosome"/>
</dbReference>
<keyword evidence="3" id="KW-0560">Oxidoreductase</keyword>
<dbReference type="OrthoDB" id="371072at2"/>
<feature type="domain" description="VOC" evidence="2">
    <location>
        <begin position="8"/>
        <end position="122"/>
    </location>
</feature>
<evidence type="ECO:0000313" key="4">
    <source>
        <dbReference type="Proteomes" id="UP000010802"/>
    </source>
</evidence>
<dbReference type="HOGENOM" id="CLU_046006_8_2_9"/>
<dbReference type="PANTHER" id="PTHR43048:SF3">
    <property type="entry name" value="METHYLMALONYL-COA EPIMERASE, MITOCHONDRIAL"/>
    <property type="match status" value="1"/>
</dbReference>
<dbReference type="EMBL" id="HF563609">
    <property type="protein sequence ID" value="CCP27040.1"/>
    <property type="molecule type" value="Genomic_DNA"/>
</dbReference>
<dbReference type="PROSITE" id="PS51819">
    <property type="entry name" value="VOC"/>
    <property type="match status" value="1"/>
</dbReference>
<dbReference type="PATRIC" id="fig|1209989.3.peg.2543"/>